<dbReference type="EMBL" id="CAEZTS010000262">
    <property type="protein sequence ID" value="CAB4597705.1"/>
    <property type="molecule type" value="Genomic_DNA"/>
</dbReference>
<evidence type="ECO:0000259" key="2">
    <source>
        <dbReference type="PROSITE" id="PS51755"/>
    </source>
</evidence>
<keyword evidence="1" id="KW-0238">DNA-binding</keyword>
<protein>
    <submittedName>
        <fullName evidence="3">Unannotated protein</fullName>
    </submittedName>
</protein>
<accession>A0A6J6GFC6</accession>
<reference evidence="3" key="1">
    <citation type="submission" date="2020-05" db="EMBL/GenBank/DDBJ databases">
        <authorList>
            <person name="Chiriac C."/>
            <person name="Salcher M."/>
            <person name="Ghai R."/>
            <person name="Kavagutti S V."/>
        </authorList>
    </citation>
    <scope>NUCLEOTIDE SEQUENCE</scope>
</reference>
<dbReference type="InterPro" id="IPR016032">
    <property type="entry name" value="Sig_transdc_resp-reg_C-effctor"/>
</dbReference>
<dbReference type="Gene3D" id="1.10.10.10">
    <property type="entry name" value="Winged helix-like DNA-binding domain superfamily/Winged helix DNA-binding domain"/>
    <property type="match status" value="1"/>
</dbReference>
<dbReference type="GO" id="GO:0003677">
    <property type="term" value="F:DNA binding"/>
    <property type="evidence" value="ECO:0007669"/>
    <property type="project" value="UniProtKB-KW"/>
</dbReference>
<dbReference type="SMART" id="SM00862">
    <property type="entry name" value="Trans_reg_C"/>
    <property type="match status" value="1"/>
</dbReference>
<dbReference type="GO" id="GO:0006355">
    <property type="term" value="P:regulation of DNA-templated transcription"/>
    <property type="evidence" value="ECO:0007669"/>
    <property type="project" value="InterPro"/>
</dbReference>
<dbReference type="AlphaFoldDB" id="A0A6J6GFC6"/>
<gene>
    <name evidence="3" type="ORF">UFOPK1722_02009</name>
</gene>
<feature type="domain" description="OmpR/PhoB-type" evidence="2">
    <location>
        <begin position="1"/>
        <end position="73"/>
    </location>
</feature>
<evidence type="ECO:0000313" key="3">
    <source>
        <dbReference type="EMBL" id="CAB4597705.1"/>
    </source>
</evidence>
<dbReference type="GO" id="GO:0000160">
    <property type="term" value="P:phosphorelay signal transduction system"/>
    <property type="evidence" value="ECO:0007669"/>
    <property type="project" value="InterPro"/>
</dbReference>
<dbReference type="PROSITE" id="PS51755">
    <property type="entry name" value="OMPR_PHOB"/>
    <property type="match status" value="1"/>
</dbReference>
<sequence length="85" mass="9300">METSARLAAQEAAVLKALLECRGRVVGRRELARLAGIAELNDRRCDSLLVAIRRHLGPDSIRTVRGRGWMLVPVAVDRAEVLLAA</sequence>
<evidence type="ECO:0000256" key="1">
    <source>
        <dbReference type="ARBA" id="ARBA00023125"/>
    </source>
</evidence>
<dbReference type="InterPro" id="IPR001867">
    <property type="entry name" value="OmpR/PhoB-type_DNA-bd"/>
</dbReference>
<proteinExistence type="predicted"/>
<dbReference type="SUPFAM" id="SSF46894">
    <property type="entry name" value="C-terminal effector domain of the bipartite response regulators"/>
    <property type="match status" value="1"/>
</dbReference>
<dbReference type="Pfam" id="PF00486">
    <property type="entry name" value="Trans_reg_C"/>
    <property type="match status" value="1"/>
</dbReference>
<dbReference type="InterPro" id="IPR036388">
    <property type="entry name" value="WH-like_DNA-bd_sf"/>
</dbReference>
<name>A0A6J6GFC6_9ZZZZ</name>
<organism evidence="3">
    <name type="scientific">freshwater metagenome</name>
    <dbReference type="NCBI Taxonomy" id="449393"/>
    <lineage>
        <taxon>unclassified sequences</taxon>
        <taxon>metagenomes</taxon>
        <taxon>ecological metagenomes</taxon>
    </lineage>
</organism>